<dbReference type="EMBL" id="OU503054">
    <property type="protein sequence ID" value="CAI9782539.1"/>
    <property type="molecule type" value="Genomic_DNA"/>
</dbReference>
<feature type="compositionally biased region" description="Polar residues" evidence="1">
    <location>
        <begin position="1"/>
        <end position="21"/>
    </location>
</feature>
<evidence type="ECO:0000313" key="2">
    <source>
        <dbReference type="EMBL" id="CAI9782539.1"/>
    </source>
</evidence>
<organism evidence="2 3">
    <name type="scientific">Fraxinus pennsylvanica</name>
    <dbReference type="NCBI Taxonomy" id="56036"/>
    <lineage>
        <taxon>Eukaryota</taxon>
        <taxon>Viridiplantae</taxon>
        <taxon>Streptophyta</taxon>
        <taxon>Embryophyta</taxon>
        <taxon>Tracheophyta</taxon>
        <taxon>Spermatophyta</taxon>
        <taxon>Magnoliopsida</taxon>
        <taxon>eudicotyledons</taxon>
        <taxon>Gunneridae</taxon>
        <taxon>Pentapetalae</taxon>
        <taxon>asterids</taxon>
        <taxon>lamiids</taxon>
        <taxon>Lamiales</taxon>
        <taxon>Oleaceae</taxon>
        <taxon>Oleeae</taxon>
        <taxon>Fraxinus</taxon>
    </lineage>
</organism>
<sequence length="139" mass="15502">MANTESNDNTQSAQPTSSTLMPSMEGECSQQSFGVTNKSRITFLISELQRTKKGSMIVDQYLNTVKQLADNLEIAGKTVLHGDFVTQVLAGLDKDYTPIVVQINSRESISWHQLQSVLMIYESRIEYLNAVKNNLALET</sequence>
<dbReference type="PANTHER" id="PTHR47481">
    <property type="match status" value="1"/>
</dbReference>
<keyword evidence="3" id="KW-1185">Reference proteome</keyword>
<gene>
    <name evidence="2" type="ORF">FPE_LOCUS29969</name>
</gene>
<dbReference type="Proteomes" id="UP000834106">
    <property type="component" value="Chromosome 19"/>
</dbReference>
<name>A0AAD2A7R2_9LAMI</name>
<proteinExistence type="predicted"/>
<dbReference type="AlphaFoldDB" id="A0AAD2A7R2"/>
<evidence type="ECO:0000313" key="3">
    <source>
        <dbReference type="Proteomes" id="UP000834106"/>
    </source>
</evidence>
<protein>
    <submittedName>
        <fullName evidence="2">Uncharacterized protein</fullName>
    </submittedName>
</protein>
<accession>A0AAD2A7R2</accession>
<reference evidence="2" key="1">
    <citation type="submission" date="2023-05" db="EMBL/GenBank/DDBJ databases">
        <authorList>
            <person name="Huff M."/>
        </authorList>
    </citation>
    <scope>NUCLEOTIDE SEQUENCE</scope>
</reference>
<evidence type="ECO:0000256" key="1">
    <source>
        <dbReference type="SAM" id="MobiDB-lite"/>
    </source>
</evidence>
<dbReference type="PANTHER" id="PTHR47481:SF34">
    <property type="entry name" value="CCHC-TYPE DOMAIN-CONTAINING PROTEIN"/>
    <property type="match status" value="1"/>
</dbReference>
<dbReference type="Pfam" id="PF14223">
    <property type="entry name" value="Retrotran_gag_2"/>
    <property type="match status" value="1"/>
</dbReference>
<feature type="region of interest" description="Disordered" evidence="1">
    <location>
        <begin position="1"/>
        <end position="31"/>
    </location>
</feature>